<proteinExistence type="predicted"/>
<accession>A0A084T2C6</accession>
<sequence length="79" mass="9070">MAHGKEFQLEQLGRIPLSEAQLSATALEPQQSLGLEFLQRLALHQQRPRGWRHERPEAALCSANEWTQGRAGLQQRAWR</sequence>
<gene>
    <name evidence="1" type="ORF">Q664_00435</name>
</gene>
<reference evidence="1 2" key="1">
    <citation type="submission" date="2014-07" db="EMBL/GenBank/DDBJ databases">
        <title>Draft Genome Sequence of Gephyronic Acid Producer, Cystobacter violaceus Strain Cb vi76.</title>
        <authorList>
            <person name="Stevens D.C."/>
            <person name="Young J."/>
            <person name="Carmichael R."/>
            <person name="Tan J."/>
            <person name="Taylor R.E."/>
        </authorList>
    </citation>
    <scope>NUCLEOTIDE SEQUENCE [LARGE SCALE GENOMIC DNA]</scope>
    <source>
        <strain evidence="1 2">Cb vi76</strain>
    </source>
</reference>
<protein>
    <submittedName>
        <fullName evidence="1">Uncharacterized protein</fullName>
    </submittedName>
</protein>
<dbReference type="AlphaFoldDB" id="A0A084T2C6"/>
<name>A0A084T2C6_9BACT</name>
<organism evidence="1 2">
    <name type="scientific">Archangium violaceum Cb vi76</name>
    <dbReference type="NCBI Taxonomy" id="1406225"/>
    <lineage>
        <taxon>Bacteria</taxon>
        <taxon>Pseudomonadati</taxon>
        <taxon>Myxococcota</taxon>
        <taxon>Myxococcia</taxon>
        <taxon>Myxococcales</taxon>
        <taxon>Cystobacterineae</taxon>
        <taxon>Archangiaceae</taxon>
        <taxon>Archangium</taxon>
    </lineage>
</organism>
<evidence type="ECO:0000313" key="2">
    <source>
        <dbReference type="Proteomes" id="UP000028547"/>
    </source>
</evidence>
<evidence type="ECO:0000313" key="1">
    <source>
        <dbReference type="EMBL" id="KFA94861.1"/>
    </source>
</evidence>
<dbReference type="Proteomes" id="UP000028547">
    <property type="component" value="Unassembled WGS sequence"/>
</dbReference>
<dbReference type="EMBL" id="JPMI01000003">
    <property type="protein sequence ID" value="KFA94861.1"/>
    <property type="molecule type" value="Genomic_DNA"/>
</dbReference>
<comment type="caution">
    <text evidence="1">The sequence shown here is derived from an EMBL/GenBank/DDBJ whole genome shotgun (WGS) entry which is preliminary data.</text>
</comment>